<dbReference type="VEuPathDB" id="GiardiaDB:GL50581_4097"/>
<dbReference type="Proteomes" id="UP000018320">
    <property type="component" value="Unassembled WGS sequence"/>
</dbReference>
<evidence type="ECO:0000313" key="2">
    <source>
        <dbReference type="Proteomes" id="UP000018320"/>
    </source>
</evidence>
<comment type="caution">
    <text evidence="1">The sequence shown here is derived from an EMBL/GenBank/DDBJ whole genome shotgun (WGS) entry which is preliminary data.</text>
</comment>
<reference evidence="1 2" key="2">
    <citation type="journal article" date="2013" name="Genome Biol. Evol.">
        <title>Genome sequencing of Giardia lamblia genotypes A2 and B isolates (DH and GS) and comparative analysis with the genomes of genotypes A1 and E (WB and Pig).</title>
        <authorList>
            <person name="Adam R.D."/>
            <person name="Dahlstrom E.W."/>
            <person name="Martens C.A."/>
            <person name="Bruno D.P."/>
            <person name="Barbian K.D."/>
            <person name="Ricklefs S.M."/>
            <person name="Hernandez M.M."/>
            <person name="Narla N.P."/>
            <person name="Patel R.B."/>
            <person name="Porcella S.F."/>
            <person name="Nash T.E."/>
        </authorList>
    </citation>
    <scope>NUCLEOTIDE SEQUENCE [LARGE SCALE GENOMIC DNA]</scope>
    <source>
        <strain evidence="1 2">DH</strain>
    </source>
</reference>
<organism evidence="1 2">
    <name type="scientific">Giardia intestinalis</name>
    <name type="common">Giardia lamblia</name>
    <dbReference type="NCBI Taxonomy" id="5741"/>
    <lineage>
        <taxon>Eukaryota</taxon>
        <taxon>Metamonada</taxon>
        <taxon>Diplomonadida</taxon>
        <taxon>Hexamitidae</taxon>
        <taxon>Giardiinae</taxon>
        <taxon>Giardia</taxon>
    </lineage>
</organism>
<reference evidence="2" key="1">
    <citation type="submission" date="2012-02" db="EMBL/GenBank/DDBJ databases">
        <title>Genome sequencing of Giardia lamblia Genotypes A2 and B isolates (DH and GS) and comparative analysis with the genomes of Genotypes A1 and E (WB and Pig).</title>
        <authorList>
            <person name="Adam R."/>
            <person name="Dahlstrom E."/>
            <person name="Martens C."/>
            <person name="Bruno D."/>
            <person name="Barbian K."/>
            <person name="Porcella S.F."/>
            <person name="Nash T."/>
        </authorList>
    </citation>
    <scope>NUCLEOTIDE SEQUENCE</scope>
    <source>
        <strain evidence="2">DH</strain>
    </source>
</reference>
<dbReference type="VEuPathDB" id="GiardiaDB:DHA2_151139"/>
<protein>
    <submittedName>
        <fullName evidence="1">Uncharacterized protein</fullName>
    </submittedName>
</protein>
<dbReference type="AlphaFoldDB" id="V6TLL9"/>
<name>V6TLL9_GIAIN</name>
<sequence>MDKSIQVKMRTEPILKDSPLLLGPSELQELTASLEAFGTEMRGYLSAKSLSVEKLPLLTKDIKALVELILVPKEYTVDEVASFPPNKKMGTMAVLALEAVMYFSLCIYQLGPQGAAQASEDGDTSVQELTLSNKALVGEAIIDRYYERGTDKTKSFYPCGQLKITLPLEFHLTAITFFKLLCPLLKSLEKRAIIVTKLITLIHMADFYVKQVRVKSMQPRIVVVGGSANSLSIIFSAGPLLESDFLFSRDGGDSRRLPINETHLENAKSIYYEHEHAVRLQHTKQDEGKGILALAQKLQALSPSFDSLCTLVRVSNYNVGLCVSTLGQFVTNCFISQCNAAVDRFHAQMVEKIQQQNAEARGGPRLRSGRFDPSTLFSQQSLAISTSNILVWDLHRSDTNSESLFGYQPFLYLMEEYAANKSDMLSAYLIALIDLACNQPHTAFPISVALRKASMKVKQAVPPLLQAKLDTLHGDPQLSYCYFSLVVLALVYLYLIHTNLPTGLADYSLLKGVTKFSLAHSVLHNADVLYPTLLLLDSHPDAAGELSDMLQEDLQQLCQQHQLDVRNGQSCASVLALTLNEQTAALSALYLISYHVPIVEKLLLSALLFPIDSIFAHESASILVYTSCILNTLLALYSLTQAPSDDDLLQRVTDHTTVFNIKISAAQCIADQKKIVALQKKFLCSTFQMLEAILQKHTDSPSADTLRTYTDVVDFLGSFQIQGTSFENRVPFTDHLILYLTMKFPTYVELLELLCRQSSITAILLWPRLSPPMRDTFCRSATLLPIFMRAVCNLPEYIKQMKQAGEKEIVSIEEKISSLSEVEKTGRTPEHGMFSILTTEQCRERLLKLRQKRVQLEKSHKQTFTAPETMQAELFSERNSRDFSAAYGLGQLGPAFLEYAHLTELSVEAALTSLLKYPKYRSNSLYMEVVTQLLIDRDLLRLVRAKAAIADINTSDPDGHALKKSLEAILI</sequence>
<dbReference type="VEuPathDB" id="GiardiaDB:GL50803_0015515"/>
<proteinExistence type="predicted"/>
<dbReference type="VEuPathDB" id="GiardiaDB:QR46_0091"/>
<evidence type="ECO:0000313" key="1">
    <source>
        <dbReference type="EMBL" id="ESU39549.1"/>
    </source>
</evidence>
<accession>V6TLL9</accession>
<dbReference type="EMBL" id="AHGT01000002">
    <property type="protein sequence ID" value="ESU39549.1"/>
    <property type="molecule type" value="Genomic_DNA"/>
</dbReference>
<gene>
    <name evidence="1" type="ORF">DHA2_151139</name>
</gene>